<protein>
    <recommendedName>
        <fullName evidence="5">Twitching motility protein PilT</fullName>
    </recommendedName>
</protein>
<accession>A0A846QVN0</accession>
<evidence type="ECO:0000313" key="4">
    <source>
        <dbReference type="Proteomes" id="UP000580856"/>
    </source>
</evidence>
<dbReference type="RefSeq" id="WP_167942265.1">
    <property type="nucleotide sequence ID" value="NZ_JAATJA010000004.1"/>
</dbReference>
<evidence type="ECO:0008006" key="5">
    <source>
        <dbReference type="Google" id="ProtNLM"/>
    </source>
</evidence>
<dbReference type="EMBL" id="JAATJA010000004">
    <property type="protein sequence ID" value="NJB69174.1"/>
    <property type="molecule type" value="Genomic_DNA"/>
</dbReference>
<comment type="caution">
    <text evidence="3">The sequence shown here is derived from an EMBL/GenBank/DDBJ whole genome shotgun (WGS) entry which is preliminary data.</text>
</comment>
<dbReference type="InterPro" id="IPR002782">
    <property type="entry name" value="Mut7-C_RNAse_dom"/>
</dbReference>
<dbReference type="Pfam" id="PF14451">
    <property type="entry name" value="Ub-Mut7C"/>
    <property type="match status" value="1"/>
</dbReference>
<dbReference type="InterPro" id="IPR027798">
    <property type="entry name" value="Ub_Mut7C"/>
</dbReference>
<evidence type="ECO:0000313" key="3">
    <source>
        <dbReference type="EMBL" id="NJB69174.1"/>
    </source>
</evidence>
<evidence type="ECO:0000259" key="1">
    <source>
        <dbReference type="Pfam" id="PF01927"/>
    </source>
</evidence>
<dbReference type="Proteomes" id="UP000580856">
    <property type="component" value="Unassembled WGS sequence"/>
</dbReference>
<sequence length="267" mass="29561">MTDHCALLRFHGDIRRLLDPGSRHGVRTPRAERLRARETGLVRYPALRSASLKDAIEALGIPHTEIGSLRIDGVEVDFRHPLTAGTTCDVFAQPMPEDVTAPSLLRPEPFSGVLFVVDVNVARLGTLLRLLGLDAAPPPDGDDAAIAALAARERRIVLTRDTALLKRKAVIRGRLLRAAAPEDQLAEVLDHFGIHGPFAPFSRCLRCNVPLAPVPKADVLHRLEPLTRIHYDSFHICPRCERVYWPGSHHEAMLARLSRLGLLRSED</sequence>
<evidence type="ECO:0000259" key="2">
    <source>
        <dbReference type="Pfam" id="PF14451"/>
    </source>
</evidence>
<keyword evidence="4" id="KW-1185">Reference proteome</keyword>
<dbReference type="PANTHER" id="PTHR39081">
    <property type="entry name" value="MUT7-C DOMAIN-CONTAINING PROTEIN"/>
    <property type="match status" value="1"/>
</dbReference>
<reference evidence="3 4" key="1">
    <citation type="submission" date="2020-03" db="EMBL/GenBank/DDBJ databases">
        <title>Genomic Encyclopedia of Type Strains, Phase IV (KMG-IV): sequencing the most valuable type-strain genomes for metagenomic binning, comparative biology and taxonomic classification.</title>
        <authorList>
            <person name="Goeker M."/>
        </authorList>
    </citation>
    <scope>NUCLEOTIDE SEQUENCE [LARGE SCALE GENOMIC DNA]</scope>
    <source>
        <strain evidence="3 4">DSM 24233</strain>
    </source>
</reference>
<dbReference type="AlphaFoldDB" id="A0A846QVN0"/>
<dbReference type="PANTHER" id="PTHR39081:SF1">
    <property type="entry name" value="MUT7-C RNASE DOMAIN-CONTAINING PROTEIN"/>
    <property type="match status" value="1"/>
</dbReference>
<proteinExistence type="predicted"/>
<gene>
    <name evidence="3" type="ORF">GGQ74_002871</name>
</gene>
<feature type="domain" description="Ubiquitin Mut7-C" evidence="2">
    <location>
        <begin position="37"/>
        <end position="91"/>
    </location>
</feature>
<name>A0A846QVN0_9BACT</name>
<organism evidence="3 4">
    <name type="scientific">Desulfobaculum xiamenense</name>
    <dbReference type="NCBI Taxonomy" id="995050"/>
    <lineage>
        <taxon>Bacteria</taxon>
        <taxon>Pseudomonadati</taxon>
        <taxon>Thermodesulfobacteriota</taxon>
        <taxon>Desulfovibrionia</taxon>
        <taxon>Desulfovibrionales</taxon>
        <taxon>Desulfovibrionaceae</taxon>
        <taxon>Desulfobaculum</taxon>
    </lineage>
</organism>
<feature type="domain" description="Mut7-C RNAse" evidence="1">
    <location>
        <begin position="115"/>
        <end position="255"/>
    </location>
</feature>
<dbReference type="Pfam" id="PF01927">
    <property type="entry name" value="Mut7-C"/>
    <property type="match status" value="1"/>
</dbReference>